<dbReference type="InterPro" id="IPR036565">
    <property type="entry name" value="Mur-like_cat_sf"/>
</dbReference>
<comment type="similarity">
    <text evidence="2 11">Belongs to the folylpolyglutamate synthase family.</text>
</comment>
<dbReference type="OrthoDB" id="9809356at2"/>
<dbReference type="PANTHER" id="PTHR11136:SF0">
    <property type="entry name" value="DIHYDROFOLATE SYNTHETASE-RELATED"/>
    <property type="match status" value="1"/>
</dbReference>
<dbReference type="Gene3D" id="3.90.190.20">
    <property type="entry name" value="Mur ligase, C-terminal domain"/>
    <property type="match status" value="1"/>
</dbReference>
<feature type="domain" description="Mur ligase central" evidence="13">
    <location>
        <begin position="47"/>
        <end position="276"/>
    </location>
</feature>
<dbReference type="EC" id="6.3.2.17" evidence="3"/>
<comment type="cofactor">
    <cofactor evidence="1">
        <name>Mg(2+)</name>
        <dbReference type="ChEBI" id="CHEBI:18420"/>
    </cofactor>
</comment>
<evidence type="ECO:0000256" key="9">
    <source>
        <dbReference type="ARBA" id="ARBA00030592"/>
    </source>
</evidence>
<dbReference type="NCBIfam" id="TIGR01499">
    <property type="entry name" value="folC"/>
    <property type="match status" value="1"/>
</dbReference>
<dbReference type="AlphaFoldDB" id="A0A5R9EGP9"/>
<dbReference type="Pfam" id="PF08245">
    <property type="entry name" value="Mur_ligase_M"/>
    <property type="match status" value="1"/>
</dbReference>
<reference evidence="14 15" key="1">
    <citation type="submission" date="2019-05" db="EMBL/GenBank/DDBJ databases">
        <title>The metagenome of a microbial culture collection derived from dairy environment covers the genomic content of the human microbiome.</title>
        <authorList>
            <person name="Roder T."/>
            <person name="Wuthrich D."/>
            <person name="Sattari Z."/>
            <person name="Von Ah U."/>
            <person name="Bar C."/>
            <person name="Ronchi F."/>
            <person name="Macpherson A.J."/>
            <person name="Ganal-Vonarburg S.C."/>
            <person name="Bruggmann R."/>
            <person name="Vergeres G."/>
        </authorList>
    </citation>
    <scope>NUCLEOTIDE SEQUENCE [LARGE SCALE GENOMIC DNA]</scope>
    <source>
        <strain evidence="14 15">FAM 24227</strain>
    </source>
</reference>
<evidence type="ECO:0000259" key="12">
    <source>
        <dbReference type="Pfam" id="PF02875"/>
    </source>
</evidence>
<dbReference type="InterPro" id="IPR036615">
    <property type="entry name" value="Mur_ligase_C_dom_sf"/>
</dbReference>
<dbReference type="Proteomes" id="UP000306420">
    <property type="component" value="Unassembled WGS sequence"/>
</dbReference>
<comment type="caution">
    <text evidence="14">The sequence shown here is derived from an EMBL/GenBank/DDBJ whole genome shotgun (WGS) entry which is preliminary data.</text>
</comment>
<dbReference type="Gene3D" id="3.40.1190.10">
    <property type="entry name" value="Mur-like, catalytic domain"/>
    <property type="match status" value="1"/>
</dbReference>
<evidence type="ECO:0000256" key="8">
    <source>
        <dbReference type="ARBA" id="ARBA00022842"/>
    </source>
</evidence>
<evidence type="ECO:0000259" key="13">
    <source>
        <dbReference type="Pfam" id="PF08245"/>
    </source>
</evidence>
<dbReference type="InterPro" id="IPR004101">
    <property type="entry name" value="Mur_ligase_C"/>
</dbReference>
<evidence type="ECO:0000256" key="4">
    <source>
        <dbReference type="ARBA" id="ARBA00022598"/>
    </source>
</evidence>
<dbReference type="GO" id="GO:0046872">
    <property type="term" value="F:metal ion binding"/>
    <property type="evidence" value="ECO:0007669"/>
    <property type="project" value="UniProtKB-KW"/>
</dbReference>
<evidence type="ECO:0000256" key="11">
    <source>
        <dbReference type="PIRNR" id="PIRNR001563"/>
    </source>
</evidence>
<evidence type="ECO:0000256" key="2">
    <source>
        <dbReference type="ARBA" id="ARBA00008276"/>
    </source>
</evidence>
<dbReference type="EMBL" id="VBSP01000002">
    <property type="protein sequence ID" value="TLQ49332.1"/>
    <property type="molecule type" value="Genomic_DNA"/>
</dbReference>
<evidence type="ECO:0000313" key="15">
    <source>
        <dbReference type="Proteomes" id="UP000306420"/>
    </source>
</evidence>
<dbReference type="RefSeq" id="WP_138403614.1">
    <property type="nucleotide sequence ID" value="NZ_VBSP01000002.1"/>
</dbReference>
<name>A0A5R9EGP9_9LACT</name>
<accession>A0A5R9EGP9</accession>
<evidence type="ECO:0000256" key="3">
    <source>
        <dbReference type="ARBA" id="ARBA00013025"/>
    </source>
</evidence>
<proteinExistence type="inferred from homology"/>
<feature type="domain" description="Mur ligase C-terminal" evidence="12">
    <location>
        <begin position="306"/>
        <end position="428"/>
    </location>
</feature>
<dbReference type="SUPFAM" id="SSF53623">
    <property type="entry name" value="MurD-like peptide ligases, catalytic domain"/>
    <property type="match status" value="1"/>
</dbReference>
<sequence length="446" mass="50811">MKFTTVEQATAWLDAQKNPKQRIGLKKIETAMNYVNNPHLGLPVIHITGTNGKGSTTTFLKELLLSQGLAVGTFTSPHIMRFNERISYNGENISDDDLIRIIEQMVEVNEYMETTEYGRLIFFELYTVMMALYFQEKQPDVCLIEVGIGGENDCTNVFKADLAILTTIGLDHEDLLGDTVEAVATEKSGIIKEKSIVVTGPIQASPLNVVSERAKLMNGSHVKFDVDYGFDNIQNLKENGSSFDFWQVVDGQKHVRNWQITMLGRYQIDNATIALKAFIAWMSHHGQYINFEDAAYALKHTKWMARMEKISENPIIYIDGAHNAHGLTALKSLVDEYFYDKEITILYAGLSTKNQDEQLPILQSFEADNLYLTQFDHRKAMSIDDFEELADELLDTSFEMVEDWQSFLLEFVEKADETKEKILLVTGSLYFVSDVRQLFLKKVKIK</sequence>
<dbReference type="FunFam" id="3.40.1190.10:FF:000011">
    <property type="entry name" value="Folylpolyglutamate synthase/dihydrofolate synthase"/>
    <property type="match status" value="1"/>
</dbReference>
<dbReference type="PANTHER" id="PTHR11136">
    <property type="entry name" value="FOLYLPOLYGLUTAMATE SYNTHASE-RELATED"/>
    <property type="match status" value="1"/>
</dbReference>
<protein>
    <recommendedName>
        <fullName evidence="3">tetrahydrofolate synthase</fullName>
        <ecNumber evidence="3">6.3.2.17</ecNumber>
    </recommendedName>
    <alternativeName>
        <fullName evidence="9">Tetrahydrofolylpolyglutamate synthase</fullName>
    </alternativeName>
</protein>
<dbReference type="GO" id="GO:0004326">
    <property type="term" value="F:tetrahydrofolylpolyglutamate synthase activity"/>
    <property type="evidence" value="ECO:0007669"/>
    <property type="project" value="UniProtKB-EC"/>
</dbReference>
<keyword evidence="6 11" id="KW-0547">Nucleotide-binding</keyword>
<dbReference type="InterPro" id="IPR001645">
    <property type="entry name" value="Folylpolyglutamate_synth"/>
</dbReference>
<dbReference type="GO" id="GO:0005524">
    <property type="term" value="F:ATP binding"/>
    <property type="evidence" value="ECO:0007669"/>
    <property type="project" value="UniProtKB-KW"/>
</dbReference>
<comment type="catalytic activity">
    <reaction evidence="10">
        <text>(6S)-5,6,7,8-tetrahydrofolyl-(gamma-L-Glu)(n) + L-glutamate + ATP = (6S)-5,6,7,8-tetrahydrofolyl-(gamma-L-Glu)(n+1) + ADP + phosphate + H(+)</text>
        <dbReference type="Rhea" id="RHEA:10580"/>
        <dbReference type="Rhea" id="RHEA-COMP:14738"/>
        <dbReference type="Rhea" id="RHEA-COMP:14740"/>
        <dbReference type="ChEBI" id="CHEBI:15378"/>
        <dbReference type="ChEBI" id="CHEBI:29985"/>
        <dbReference type="ChEBI" id="CHEBI:30616"/>
        <dbReference type="ChEBI" id="CHEBI:43474"/>
        <dbReference type="ChEBI" id="CHEBI:141005"/>
        <dbReference type="ChEBI" id="CHEBI:456216"/>
        <dbReference type="EC" id="6.3.2.17"/>
    </reaction>
</comment>
<evidence type="ECO:0000313" key="14">
    <source>
        <dbReference type="EMBL" id="TLQ49332.1"/>
    </source>
</evidence>
<dbReference type="SUPFAM" id="SSF53244">
    <property type="entry name" value="MurD-like peptide ligases, peptide-binding domain"/>
    <property type="match status" value="1"/>
</dbReference>
<keyword evidence="8" id="KW-0460">Magnesium</keyword>
<evidence type="ECO:0000256" key="7">
    <source>
        <dbReference type="ARBA" id="ARBA00022840"/>
    </source>
</evidence>
<keyword evidence="7 11" id="KW-0067">ATP-binding</keyword>
<evidence type="ECO:0000256" key="5">
    <source>
        <dbReference type="ARBA" id="ARBA00022723"/>
    </source>
</evidence>
<evidence type="ECO:0000256" key="6">
    <source>
        <dbReference type="ARBA" id="ARBA00022741"/>
    </source>
</evidence>
<gene>
    <name evidence="14" type="ORF">FEZ33_01485</name>
</gene>
<organism evidence="14 15">
    <name type="scientific">Ruoffia tabacinasalis</name>
    <dbReference type="NCBI Taxonomy" id="87458"/>
    <lineage>
        <taxon>Bacteria</taxon>
        <taxon>Bacillati</taxon>
        <taxon>Bacillota</taxon>
        <taxon>Bacilli</taxon>
        <taxon>Lactobacillales</taxon>
        <taxon>Aerococcaceae</taxon>
        <taxon>Ruoffia</taxon>
    </lineage>
</organism>
<dbReference type="Pfam" id="PF02875">
    <property type="entry name" value="Mur_ligase_C"/>
    <property type="match status" value="1"/>
</dbReference>
<dbReference type="GO" id="GO:0008841">
    <property type="term" value="F:dihydrofolate synthase activity"/>
    <property type="evidence" value="ECO:0007669"/>
    <property type="project" value="TreeGrafter"/>
</dbReference>
<dbReference type="InterPro" id="IPR013221">
    <property type="entry name" value="Mur_ligase_cen"/>
</dbReference>
<keyword evidence="5" id="KW-0479">Metal-binding</keyword>
<keyword evidence="4 11" id="KW-0436">Ligase</keyword>
<evidence type="ECO:0000256" key="1">
    <source>
        <dbReference type="ARBA" id="ARBA00001946"/>
    </source>
</evidence>
<dbReference type="GO" id="GO:0005737">
    <property type="term" value="C:cytoplasm"/>
    <property type="evidence" value="ECO:0007669"/>
    <property type="project" value="TreeGrafter"/>
</dbReference>
<dbReference type="PIRSF" id="PIRSF001563">
    <property type="entry name" value="Folylpolyglu_synth"/>
    <property type="match status" value="1"/>
</dbReference>
<evidence type="ECO:0000256" key="10">
    <source>
        <dbReference type="ARBA" id="ARBA00047493"/>
    </source>
</evidence>